<dbReference type="Pfam" id="PF02518">
    <property type="entry name" value="HATPase_c"/>
    <property type="match status" value="1"/>
</dbReference>
<dbReference type="GO" id="GO:0000156">
    <property type="term" value="F:phosphorelay response regulator activity"/>
    <property type="evidence" value="ECO:0007669"/>
    <property type="project" value="TreeGrafter"/>
</dbReference>
<gene>
    <name evidence="7" type="ordered locus">Daes_1998</name>
</gene>
<dbReference type="CDD" id="cd00082">
    <property type="entry name" value="HisKA"/>
    <property type="match status" value="1"/>
</dbReference>
<dbReference type="Gene3D" id="3.30.565.10">
    <property type="entry name" value="Histidine kinase-like ATPase, C-terminal domain"/>
    <property type="match status" value="1"/>
</dbReference>
<keyword evidence="4" id="KW-0808">Transferase</keyword>
<keyword evidence="5" id="KW-0418">Kinase</keyword>
<keyword evidence="3" id="KW-0597">Phosphoprotein</keyword>
<organism evidence="7 8">
    <name type="scientific">Pseudodesulfovibrio aespoeensis (strain ATCC 700646 / DSM 10631 / Aspo-2)</name>
    <name type="common">Desulfovibrio aespoeensis</name>
    <dbReference type="NCBI Taxonomy" id="643562"/>
    <lineage>
        <taxon>Bacteria</taxon>
        <taxon>Pseudomonadati</taxon>
        <taxon>Thermodesulfobacteriota</taxon>
        <taxon>Desulfovibrionia</taxon>
        <taxon>Desulfovibrionales</taxon>
        <taxon>Desulfovibrionaceae</taxon>
    </lineage>
</organism>
<keyword evidence="7" id="KW-0067">ATP-binding</keyword>
<evidence type="ECO:0000256" key="5">
    <source>
        <dbReference type="ARBA" id="ARBA00022777"/>
    </source>
</evidence>
<dbReference type="SUPFAM" id="SSF55874">
    <property type="entry name" value="ATPase domain of HSP90 chaperone/DNA topoisomerase II/histidine kinase"/>
    <property type="match status" value="1"/>
</dbReference>
<evidence type="ECO:0000313" key="7">
    <source>
        <dbReference type="EMBL" id="ADU63007.1"/>
    </source>
</evidence>
<dbReference type="InterPro" id="IPR004358">
    <property type="entry name" value="Sig_transdc_His_kin-like_C"/>
</dbReference>
<sequence>MEPTDCQRMLDELNQEMDQLLYVLSHDLRAPLRAIDGFSQALIEDCGDQIDETGRDYLERIRKGGIRINEYIDGLLTMSRQSRGDMRIEIVNLSKLARETADRVASWHDAHAPKFSVTDGITMPMDRRQAGFLLEKLLDNAWKFTVGLDHGQIEFGRMDIDGEAVCFVRDNGVGFDMEYARSRLFGPFQRMHPDQEYPGLGTGLATAKRIINRHGGRIWAESEKDKGTTIFFVVGRE</sequence>
<keyword evidence="7" id="KW-0547">Nucleotide-binding</keyword>
<dbReference type="SMART" id="SM00388">
    <property type="entry name" value="HisKA"/>
    <property type="match status" value="1"/>
</dbReference>
<name>E6VRH0_PSEA9</name>
<evidence type="ECO:0000256" key="2">
    <source>
        <dbReference type="ARBA" id="ARBA00012438"/>
    </source>
</evidence>
<comment type="catalytic activity">
    <reaction evidence="1">
        <text>ATP + protein L-histidine = ADP + protein N-phospho-L-histidine.</text>
        <dbReference type="EC" id="2.7.13.3"/>
    </reaction>
</comment>
<dbReference type="InterPro" id="IPR003661">
    <property type="entry name" value="HisK_dim/P_dom"/>
</dbReference>
<dbReference type="InterPro" id="IPR003594">
    <property type="entry name" value="HATPase_dom"/>
</dbReference>
<keyword evidence="8" id="KW-1185">Reference proteome</keyword>
<dbReference type="GO" id="GO:0005524">
    <property type="term" value="F:ATP binding"/>
    <property type="evidence" value="ECO:0007669"/>
    <property type="project" value="UniProtKB-KW"/>
</dbReference>
<dbReference type="KEGG" id="das:Daes_1998"/>
<protein>
    <recommendedName>
        <fullName evidence="2">histidine kinase</fullName>
        <ecNumber evidence="2">2.7.13.3</ecNumber>
    </recommendedName>
</protein>
<evidence type="ECO:0000256" key="3">
    <source>
        <dbReference type="ARBA" id="ARBA00022553"/>
    </source>
</evidence>
<dbReference type="PROSITE" id="PS50109">
    <property type="entry name" value="HIS_KIN"/>
    <property type="match status" value="1"/>
</dbReference>
<dbReference type="Pfam" id="PF00512">
    <property type="entry name" value="HisKA"/>
    <property type="match status" value="1"/>
</dbReference>
<dbReference type="PRINTS" id="PR00344">
    <property type="entry name" value="BCTRLSENSOR"/>
</dbReference>
<evidence type="ECO:0000259" key="6">
    <source>
        <dbReference type="PROSITE" id="PS50109"/>
    </source>
</evidence>
<dbReference type="Proteomes" id="UP000002191">
    <property type="component" value="Chromosome"/>
</dbReference>
<dbReference type="SUPFAM" id="SSF47384">
    <property type="entry name" value="Homodimeric domain of signal transducing histidine kinase"/>
    <property type="match status" value="1"/>
</dbReference>
<dbReference type="InterPro" id="IPR005467">
    <property type="entry name" value="His_kinase_dom"/>
</dbReference>
<accession>E6VRH0</accession>
<proteinExistence type="predicted"/>
<dbReference type="GO" id="GO:0007234">
    <property type="term" value="P:osmosensory signaling via phosphorelay pathway"/>
    <property type="evidence" value="ECO:0007669"/>
    <property type="project" value="TreeGrafter"/>
</dbReference>
<dbReference type="EC" id="2.7.13.3" evidence="2"/>
<dbReference type="SMART" id="SM00387">
    <property type="entry name" value="HATPase_c"/>
    <property type="match status" value="1"/>
</dbReference>
<dbReference type="HOGENOM" id="CLU_000445_89_1_7"/>
<dbReference type="Gene3D" id="1.10.287.130">
    <property type="match status" value="1"/>
</dbReference>
<evidence type="ECO:0000256" key="1">
    <source>
        <dbReference type="ARBA" id="ARBA00000085"/>
    </source>
</evidence>
<dbReference type="RefSeq" id="WP_013514920.1">
    <property type="nucleotide sequence ID" value="NC_014844.1"/>
</dbReference>
<evidence type="ECO:0000256" key="4">
    <source>
        <dbReference type="ARBA" id="ARBA00022679"/>
    </source>
</evidence>
<dbReference type="EMBL" id="CP002431">
    <property type="protein sequence ID" value="ADU63007.1"/>
    <property type="molecule type" value="Genomic_DNA"/>
</dbReference>
<dbReference type="GO" id="GO:0030295">
    <property type="term" value="F:protein kinase activator activity"/>
    <property type="evidence" value="ECO:0007669"/>
    <property type="project" value="TreeGrafter"/>
</dbReference>
<reference evidence="7 8" key="2">
    <citation type="journal article" date="2014" name="Genome Announc.">
        <title>Complete Genome Sequence of the Subsurface, Mesophilic Sulfate-Reducing Bacterium Desulfovibrio aespoeensis Aspo-2.</title>
        <authorList>
            <person name="Pedersen K."/>
            <person name="Bengtsson A."/>
            <person name="Edlund J."/>
            <person name="Rabe L."/>
            <person name="Hazen T."/>
            <person name="Chakraborty R."/>
            <person name="Goodwin L."/>
            <person name="Shapiro N."/>
        </authorList>
    </citation>
    <scope>NUCLEOTIDE SEQUENCE [LARGE SCALE GENOMIC DNA]</scope>
    <source>
        <strain evidence="8">ATCC 700646 / DSM 10631 / Aspo-2</strain>
    </source>
</reference>
<dbReference type="STRING" id="643562.Daes_1998"/>
<dbReference type="OrthoDB" id="5524356at2"/>
<reference evidence="8" key="1">
    <citation type="submission" date="2010-12" db="EMBL/GenBank/DDBJ databases">
        <title>Complete sequence of Desulfovibrio aespoeensis Aspo-2.</title>
        <authorList>
            <consortium name="US DOE Joint Genome Institute"/>
            <person name="Lucas S."/>
            <person name="Copeland A."/>
            <person name="Lapidus A."/>
            <person name="Cheng J.-F."/>
            <person name="Goodwin L."/>
            <person name="Pitluck S."/>
            <person name="Chertkov O."/>
            <person name="Misra M."/>
            <person name="Detter J.C."/>
            <person name="Han C."/>
            <person name="Tapia R."/>
            <person name="Land M."/>
            <person name="Hauser L."/>
            <person name="Kyrpides N."/>
            <person name="Ivanova N."/>
            <person name="Ovchinnikova G."/>
            <person name="Pedersen K."/>
            <person name="Jagevall S."/>
            <person name="Hazen T."/>
            <person name="Woyke T."/>
        </authorList>
    </citation>
    <scope>NUCLEOTIDE SEQUENCE [LARGE SCALE GENOMIC DNA]</scope>
    <source>
        <strain evidence="8">ATCC 700646 / DSM 10631 / Aspo-2</strain>
    </source>
</reference>
<dbReference type="PANTHER" id="PTHR42878">
    <property type="entry name" value="TWO-COMPONENT HISTIDINE KINASE"/>
    <property type="match status" value="1"/>
</dbReference>
<dbReference type="AlphaFoldDB" id="E6VRH0"/>
<dbReference type="InterPro" id="IPR036890">
    <property type="entry name" value="HATPase_C_sf"/>
</dbReference>
<dbReference type="GO" id="GO:0000155">
    <property type="term" value="F:phosphorelay sensor kinase activity"/>
    <property type="evidence" value="ECO:0007669"/>
    <property type="project" value="InterPro"/>
</dbReference>
<evidence type="ECO:0000313" key="8">
    <source>
        <dbReference type="Proteomes" id="UP000002191"/>
    </source>
</evidence>
<dbReference type="eggNOG" id="COG4251">
    <property type="taxonomic scope" value="Bacteria"/>
</dbReference>
<dbReference type="InterPro" id="IPR050351">
    <property type="entry name" value="BphY/WalK/GraS-like"/>
</dbReference>
<feature type="domain" description="Histidine kinase" evidence="6">
    <location>
        <begin position="23"/>
        <end position="237"/>
    </location>
</feature>
<dbReference type="PANTHER" id="PTHR42878:SF15">
    <property type="entry name" value="BACTERIOPHYTOCHROME"/>
    <property type="match status" value="1"/>
</dbReference>
<dbReference type="InterPro" id="IPR036097">
    <property type="entry name" value="HisK_dim/P_sf"/>
</dbReference>